<evidence type="ECO:0000256" key="1">
    <source>
        <dbReference type="ARBA" id="ARBA00001913"/>
    </source>
</evidence>
<dbReference type="InterPro" id="IPR006047">
    <property type="entry name" value="GH13_cat_dom"/>
</dbReference>
<reference evidence="9 10" key="1">
    <citation type="submission" date="2019-08" db="EMBL/GenBank/DDBJ databases">
        <authorList>
            <person name="Liang Q."/>
        </authorList>
    </citation>
    <scope>NUCLEOTIDE SEQUENCE [LARGE SCALE GENOMIC DNA]</scope>
    <source>
        <strain evidence="9 10">V1718</strain>
    </source>
</reference>
<dbReference type="GO" id="GO:2001070">
    <property type="term" value="F:starch binding"/>
    <property type="evidence" value="ECO:0007669"/>
    <property type="project" value="InterPro"/>
</dbReference>
<feature type="region of interest" description="Disordered" evidence="6">
    <location>
        <begin position="512"/>
        <end position="536"/>
    </location>
</feature>
<dbReference type="InterPro" id="IPR002044">
    <property type="entry name" value="CBM20"/>
</dbReference>
<evidence type="ECO:0000256" key="2">
    <source>
        <dbReference type="ARBA" id="ARBA00008061"/>
    </source>
</evidence>
<comment type="similarity">
    <text evidence="2">Belongs to the glycosyl hydrolase 13 family.</text>
</comment>
<dbReference type="GO" id="GO:0046872">
    <property type="term" value="F:metal ion binding"/>
    <property type="evidence" value="ECO:0007669"/>
    <property type="project" value="UniProtKB-KW"/>
</dbReference>
<dbReference type="PROSITE" id="PS51166">
    <property type="entry name" value="CBM20"/>
    <property type="match status" value="1"/>
</dbReference>
<comment type="cofactor">
    <cofactor evidence="1">
        <name>Ca(2+)</name>
        <dbReference type="ChEBI" id="CHEBI:29108"/>
    </cofactor>
</comment>
<evidence type="ECO:0000256" key="7">
    <source>
        <dbReference type="SAM" id="SignalP"/>
    </source>
</evidence>
<evidence type="ECO:0000256" key="3">
    <source>
        <dbReference type="ARBA" id="ARBA00022723"/>
    </source>
</evidence>
<dbReference type="InterPro" id="IPR013784">
    <property type="entry name" value="Carb-bd-like_fold"/>
</dbReference>
<evidence type="ECO:0000256" key="6">
    <source>
        <dbReference type="SAM" id="MobiDB-lite"/>
    </source>
</evidence>
<keyword evidence="5" id="KW-0106">Calcium</keyword>
<dbReference type="SUPFAM" id="SSF49452">
    <property type="entry name" value="Starch-binding domain-like"/>
    <property type="match status" value="1"/>
</dbReference>
<dbReference type="Pfam" id="PF00128">
    <property type="entry name" value="Alpha-amylase"/>
    <property type="match status" value="1"/>
</dbReference>
<dbReference type="RefSeq" id="WP_146961052.1">
    <property type="nucleotide sequence ID" value="NZ_CP042467.1"/>
</dbReference>
<feature type="signal peptide" evidence="7">
    <location>
        <begin position="1"/>
        <end position="19"/>
    </location>
</feature>
<proteinExistence type="inferred from homology"/>
<keyword evidence="4 7" id="KW-0732">Signal</keyword>
<gene>
    <name evidence="9" type="ORF">FRD01_15120</name>
</gene>
<evidence type="ECO:0000259" key="8">
    <source>
        <dbReference type="PROSITE" id="PS51166"/>
    </source>
</evidence>
<protein>
    <recommendedName>
        <fullName evidence="8">CBM20 domain-containing protein</fullName>
    </recommendedName>
</protein>
<evidence type="ECO:0000256" key="4">
    <source>
        <dbReference type="ARBA" id="ARBA00022729"/>
    </source>
</evidence>
<dbReference type="GO" id="GO:0005975">
    <property type="term" value="P:carbohydrate metabolic process"/>
    <property type="evidence" value="ECO:0007669"/>
    <property type="project" value="InterPro"/>
</dbReference>
<organism evidence="9 10">
    <name type="scientific">Microvenator marinus</name>
    <dbReference type="NCBI Taxonomy" id="2600177"/>
    <lineage>
        <taxon>Bacteria</taxon>
        <taxon>Deltaproteobacteria</taxon>
        <taxon>Bradymonadales</taxon>
        <taxon>Microvenatoraceae</taxon>
        <taxon>Microvenator</taxon>
    </lineage>
</organism>
<dbReference type="Proteomes" id="UP000321595">
    <property type="component" value="Chromosome"/>
</dbReference>
<dbReference type="InterPro" id="IPR013783">
    <property type="entry name" value="Ig-like_fold"/>
</dbReference>
<dbReference type="EMBL" id="CP042467">
    <property type="protein sequence ID" value="QED28539.1"/>
    <property type="molecule type" value="Genomic_DNA"/>
</dbReference>
<evidence type="ECO:0000313" key="10">
    <source>
        <dbReference type="Proteomes" id="UP000321595"/>
    </source>
</evidence>
<feature type="compositionally biased region" description="Basic and acidic residues" evidence="6">
    <location>
        <begin position="523"/>
        <end position="535"/>
    </location>
</feature>
<dbReference type="InterPro" id="IPR017853">
    <property type="entry name" value="GH"/>
</dbReference>
<feature type="domain" description="CBM20" evidence="8">
    <location>
        <begin position="632"/>
        <end position="731"/>
    </location>
</feature>
<dbReference type="OrthoDB" id="9760647at2"/>
<accession>A0A5B8XYL6</accession>
<evidence type="ECO:0000256" key="5">
    <source>
        <dbReference type="ARBA" id="ARBA00022837"/>
    </source>
</evidence>
<dbReference type="SUPFAM" id="SSF51445">
    <property type="entry name" value="(Trans)glycosidases"/>
    <property type="match status" value="1"/>
</dbReference>
<keyword evidence="10" id="KW-1185">Reference proteome</keyword>
<dbReference type="AlphaFoldDB" id="A0A5B8XYL6"/>
<evidence type="ECO:0000313" key="9">
    <source>
        <dbReference type="EMBL" id="QED28539.1"/>
    </source>
</evidence>
<sequence length="731" mass="81478">MRLFLIFFTILLTAHFGCATSPKSRLEAPEPVFVQWEIVDATGIGVQTGPLLEKAARDTLETRGFELSDNSNAPWRVTTKARVSRMMRVDRAYRWVVTGTTTTLGPDGLEKTVKWLHAHHLDVEYAAEPRVLEALAFRIADEIDNSAGPLVDTYLRAGAPVEKAVSKATPKAEEARPQAAKVQPTPDVPGDLIYFVMVDRFENGDPANDEDADPQDPQAFHGGDLRGLINRIEWIHQLGFKTIWLSPVFTMRDTPFYGHGAFHGYWLENPFEVEPRFGDEATLVELKNALEARGMRLILDIVVNHVAPESERVKTHPDWFHTNGPIQNWDDPKELETYQVHGLPDLNQSNPEVYAWLFESTKKWVELLEPDGLRMDAVKHVPNTFWKRFNAEIQGVSKKPLFILGEQLSGDVTEVAKTANNGGFNAMFDFPLHFAMVDVFCKDASPGKLASVLAQDHLYGAQMGAHRQGLVTLLDNHDLSRIVTSCVGDRGRVLQAMRFMFSVRGTPSVIWGTEVGTDGSGEPENRSSMRFEDGHPMTSSIQDLAKQRARHRVLETGVDHVLALSDEFFALLRVGDEEAALVVVNTSAALKTVLLPPELQPQRMSVDVPANTTDLVIIDVPPDALKKLKNRIQTPESAKVRVEARGVELKPGQKLVFAGSLEELGSWDPMNAPEFEVKNGMLVLELALDSGEVAAGKLVVVDGQNSTWEERADRYFLARPGQILLRLDWQR</sequence>
<feature type="chain" id="PRO_5022831165" description="CBM20 domain-containing protein" evidence="7">
    <location>
        <begin position="20"/>
        <end position="731"/>
    </location>
</feature>
<dbReference type="KEGG" id="bbae:FRD01_15120"/>
<dbReference type="SMART" id="SM00642">
    <property type="entry name" value="Aamy"/>
    <property type="match status" value="1"/>
</dbReference>
<dbReference type="PANTHER" id="PTHR10357:SF215">
    <property type="entry name" value="ALPHA-AMYLASE 1"/>
    <property type="match status" value="1"/>
</dbReference>
<keyword evidence="3" id="KW-0479">Metal-binding</keyword>
<name>A0A5B8XYL6_9DELT</name>
<dbReference type="PANTHER" id="PTHR10357">
    <property type="entry name" value="ALPHA-AMYLASE FAMILY MEMBER"/>
    <property type="match status" value="1"/>
</dbReference>
<dbReference type="Gene3D" id="3.20.20.80">
    <property type="entry name" value="Glycosidases"/>
    <property type="match status" value="1"/>
</dbReference>
<dbReference type="Gene3D" id="2.60.40.10">
    <property type="entry name" value="Immunoglobulins"/>
    <property type="match status" value="1"/>
</dbReference>